<sequence length="130" mass="15882">MNWLRRLMYGRYGFDALSNFILIAGVVIYFIFALLGWNWLLFVPLLCVVYTYFRCFSKNIQKRYAENEKFKAFFRPVASFFRIRKRMWKDRKSHKYYKCPKCRQYLRAPKGKGKIKLTCPKCRQEFIVKT</sequence>
<gene>
    <name evidence="2" type="ORF">IAD50_02790</name>
</gene>
<comment type="caution">
    <text evidence="2">The sequence shown here is derived from an EMBL/GenBank/DDBJ whole genome shotgun (WGS) entry which is preliminary data.</text>
</comment>
<accession>A0A9D1I930</accession>
<keyword evidence="1" id="KW-0472">Membrane</keyword>
<feature type="transmembrane region" description="Helical" evidence="1">
    <location>
        <begin position="37"/>
        <end position="53"/>
    </location>
</feature>
<evidence type="ECO:0000313" key="2">
    <source>
        <dbReference type="EMBL" id="HIU29205.1"/>
    </source>
</evidence>
<keyword evidence="1" id="KW-0812">Transmembrane</keyword>
<feature type="transmembrane region" description="Helical" evidence="1">
    <location>
        <begin position="12"/>
        <end position="31"/>
    </location>
</feature>
<name>A0A9D1I930_9CLOT</name>
<dbReference type="EMBL" id="DVMM01000056">
    <property type="protein sequence ID" value="HIU29205.1"/>
    <property type="molecule type" value="Genomic_DNA"/>
</dbReference>
<proteinExistence type="predicted"/>
<evidence type="ECO:0008006" key="4">
    <source>
        <dbReference type="Google" id="ProtNLM"/>
    </source>
</evidence>
<dbReference type="AlphaFoldDB" id="A0A9D1I930"/>
<reference evidence="2" key="2">
    <citation type="journal article" date="2021" name="PeerJ">
        <title>Extensive microbial diversity within the chicken gut microbiome revealed by metagenomics and culture.</title>
        <authorList>
            <person name="Gilroy R."/>
            <person name="Ravi A."/>
            <person name="Getino M."/>
            <person name="Pursley I."/>
            <person name="Horton D.L."/>
            <person name="Alikhan N.F."/>
            <person name="Baker D."/>
            <person name="Gharbi K."/>
            <person name="Hall N."/>
            <person name="Watson M."/>
            <person name="Adriaenssens E.M."/>
            <person name="Foster-Nyarko E."/>
            <person name="Jarju S."/>
            <person name="Secka A."/>
            <person name="Antonio M."/>
            <person name="Oren A."/>
            <person name="Chaudhuri R.R."/>
            <person name="La Ragione R."/>
            <person name="Hildebrand F."/>
            <person name="Pallen M.J."/>
        </authorList>
    </citation>
    <scope>NUCLEOTIDE SEQUENCE</scope>
    <source>
        <strain evidence="2">CHK195-4489</strain>
    </source>
</reference>
<organism evidence="2 3">
    <name type="scientific">Candidatus Egerieisoma faecipullorum</name>
    <dbReference type="NCBI Taxonomy" id="2840963"/>
    <lineage>
        <taxon>Bacteria</taxon>
        <taxon>Bacillati</taxon>
        <taxon>Bacillota</taxon>
        <taxon>Clostridia</taxon>
        <taxon>Eubacteriales</taxon>
        <taxon>Clostridiaceae</taxon>
        <taxon>Clostridiaceae incertae sedis</taxon>
        <taxon>Candidatus Egerieisoma</taxon>
    </lineage>
</organism>
<evidence type="ECO:0000256" key="1">
    <source>
        <dbReference type="SAM" id="Phobius"/>
    </source>
</evidence>
<evidence type="ECO:0000313" key="3">
    <source>
        <dbReference type="Proteomes" id="UP000824089"/>
    </source>
</evidence>
<protein>
    <recommendedName>
        <fullName evidence="4">Zn-finger containing protein</fullName>
    </recommendedName>
</protein>
<dbReference type="Proteomes" id="UP000824089">
    <property type="component" value="Unassembled WGS sequence"/>
</dbReference>
<keyword evidence="1" id="KW-1133">Transmembrane helix</keyword>
<reference evidence="2" key="1">
    <citation type="submission" date="2020-10" db="EMBL/GenBank/DDBJ databases">
        <authorList>
            <person name="Gilroy R."/>
        </authorList>
    </citation>
    <scope>NUCLEOTIDE SEQUENCE</scope>
    <source>
        <strain evidence="2">CHK195-4489</strain>
    </source>
</reference>